<evidence type="ECO:0000256" key="4">
    <source>
        <dbReference type="ARBA" id="ARBA00023117"/>
    </source>
</evidence>
<dbReference type="GO" id="GO:0046695">
    <property type="term" value="C:SLIK (SAGA-like) complex"/>
    <property type="evidence" value="ECO:0007669"/>
    <property type="project" value="InterPro"/>
</dbReference>
<accession>A0AAN6P619</accession>
<dbReference type="FunFam" id="1.10.20.10:FF:000072">
    <property type="entry name" value="Transcriptional activator spt7"/>
    <property type="match status" value="1"/>
</dbReference>
<dbReference type="GO" id="GO:0000124">
    <property type="term" value="C:SAGA complex"/>
    <property type="evidence" value="ECO:0007669"/>
    <property type="project" value="InterPro"/>
</dbReference>
<evidence type="ECO:0000256" key="8">
    <source>
        <dbReference type="PROSITE-ProRule" id="PRU00035"/>
    </source>
</evidence>
<evidence type="ECO:0000256" key="3">
    <source>
        <dbReference type="ARBA" id="ARBA00023015"/>
    </source>
</evidence>
<feature type="compositionally biased region" description="Low complexity" evidence="9">
    <location>
        <begin position="162"/>
        <end position="177"/>
    </location>
</feature>
<feature type="compositionally biased region" description="Gly residues" evidence="9">
    <location>
        <begin position="1091"/>
        <end position="1101"/>
    </location>
</feature>
<dbReference type="CDD" id="cd05510">
    <property type="entry name" value="Bromo_SPT7_like"/>
    <property type="match status" value="1"/>
</dbReference>
<feature type="compositionally biased region" description="Low complexity" evidence="9">
    <location>
        <begin position="1150"/>
        <end position="1170"/>
    </location>
</feature>
<feature type="compositionally biased region" description="Basic and acidic residues" evidence="9">
    <location>
        <begin position="195"/>
        <end position="208"/>
    </location>
</feature>
<keyword evidence="3" id="KW-0805">Transcription regulation</keyword>
<dbReference type="InterPro" id="IPR001487">
    <property type="entry name" value="Bromodomain"/>
</dbReference>
<proteinExistence type="predicted"/>
<evidence type="ECO:0000256" key="6">
    <source>
        <dbReference type="ARBA" id="ARBA00023242"/>
    </source>
</evidence>
<evidence type="ECO:0000256" key="2">
    <source>
        <dbReference type="ARBA" id="ARBA00022553"/>
    </source>
</evidence>
<gene>
    <name evidence="11" type="ORF">C8A01DRAFT_41292</name>
</gene>
<dbReference type="SUPFAM" id="SSF47370">
    <property type="entry name" value="Bromodomain"/>
    <property type="match status" value="1"/>
</dbReference>
<feature type="domain" description="Bromo" evidence="10">
    <location>
        <begin position="338"/>
        <end position="401"/>
    </location>
</feature>
<feature type="region of interest" description="Disordered" evidence="9">
    <location>
        <begin position="84"/>
        <end position="211"/>
    </location>
</feature>
<feature type="compositionally biased region" description="Acidic residues" evidence="9">
    <location>
        <begin position="448"/>
        <end position="460"/>
    </location>
</feature>
<dbReference type="GO" id="GO:0006325">
    <property type="term" value="P:chromatin organization"/>
    <property type="evidence" value="ECO:0007669"/>
    <property type="project" value="UniProtKB-ARBA"/>
</dbReference>
<dbReference type="GO" id="GO:0005198">
    <property type="term" value="F:structural molecule activity"/>
    <property type="evidence" value="ECO:0007669"/>
    <property type="project" value="TreeGrafter"/>
</dbReference>
<comment type="caution">
    <text evidence="11">The sequence shown here is derived from an EMBL/GenBank/DDBJ whole genome shotgun (WGS) entry which is preliminary data.</text>
</comment>
<feature type="region of interest" description="Disordered" evidence="9">
    <location>
        <begin position="976"/>
        <end position="1002"/>
    </location>
</feature>
<dbReference type="PANTHER" id="PTHR47343:SF1">
    <property type="entry name" value="TRANSCRIPTIONAL ACTIVATOR SPT7"/>
    <property type="match status" value="1"/>
</dbReference>
<evidence type="ECO:0000313" key="11">
    <source>
        <dbReference type="EMBL" id="KAK4032275.1"/>
    </source>
</evidence>
<evidence type="ECO:0000256" key="7">
    <source>
        <dbReference type="ARBA" id="ARBA00093633"/>
    </source>
</evidence>
<dbReference type="EMBL" id="MU854628">
    <property type="protein sequence ID" value="KAK4032275.1"/>
    <property type="molecule type" value="Genomic_DNA"/>
</dbReference>
<feature type="compositionally biased region" description="Acidic residues" evidence="9">
    <location>
        <begin position="123"/>
        <end position="140"/>
    </location>
</feature>
<dbReference type="GO" id="GO:0046982">
    <property type="term" value="F:protein heterodimerization activity"/>
    <property type="evidence" value="ECO:0007669"/>
    <property type="project" value="InterPro"/>
</dbReference>
<evidence type="ECO:0000256" key="1">
    <source>
        <dbReference type="ARBA" id="ARBA00004123"/>
    </source>
</evidence>
<dbReference type="Proteomes" id="UP001303115">
    <property type="component" value="Unassembled WGS sequence"/>
</dbReference>
<dbReference type="PROSITE" id="PS50014">
    <property type="entry name" value="BROMODOMAIN_2"/>
    <property type="match status" value="1"/>
</dbReference>
<feature type="compositionally biased region" description="Basic and acidic residues" evidence="9">
    <location>
        <begin position="179"/>
        <end position="188"/>
    </location>
</feature>
<evidence type="ECO:0000256" key="9">
    <source>
        <dbReference type="SAM" id="MobiDB-lite"/>
    </source>
</evidence>
<keyword evidence="2" id="KW-0597">Phosphoprotein</keyword>
<feature type="compositionally biased region" description="Basic and acidic residues" evidence="9">
    <location>
        <begin position="433"/>
        <end position="447"/>
    </location>
</feature>
<organism evidence="11 12">
    <name type="scientific">Parachaetomium inaequale</name>
    <dbReference type="NCBI Taxonomy" id="2588326"/>
    <lineage>
        <taxon>Eukaryota</taxon>
        <taxon>Fungi</taxon>
        <taxon>Dikarya</taxon>
        <taxon>Ascomycota</taxon>
        <taxon>Pezizomycotina</taxon>
        <taxon>Sordariomycetes</taxon>
        <taxon>Sordariomycetidae</taxon>
        <taxon>Sordariales</taxon>
        <taxon>Chaetomiaceae</taxon>
        <taxon>Parachaetomium</taxon>
    </lineage>
</organism>
<dbReference type="GO" id="GO:0005634">
    <property type="term" value="C:nucleus"/>
    <property type="evidence" value="ECO:0007669"/>
    <property type="project" value="UniProtKB-SubCell"/>
</dbReference>
<feature type="region of interest" description="Disordered" evidence="9">
    <location>
        <begin position="433"/>
        <end position="549"/>
    </location>
</feature>
<dbReference type="InterPro" id="IPR006565">
    <property type="entry name" value="BTP"/>
</dbReference>
<feature type="compositionally biased region" description="Basic and acidic residues" evidence="9">
    <location>
        <begin position="240"/>
        <end position="253"/>
    </location>
</feature>
<feature type="region of interest" description="Disordered" evidence="9">
    <location>
        <begin position="1"/>
        <end position="57"/>
    </location>
</feature>
<dbReference type="GO" id="GO:0006357">
    <property type="term" value="P:regulation of transcription by RNA polymerase II"/>
    <property type="evidence" value="ECO:0007669"/>
    <property type="project" value="UniProtKB-ARBA"/>
</dbReference>
<feature type="compositionally biased region" description="Low complexity" evidence="9">
    <location>
        <begin position="101"/>
        <end position="110"/>
    </location>
</feature>
<dbReference type="Gene3D" id="1.20.920.10">
    <property type="entry name" value="Bromodomain-like"/>
    <property type="match status" value="1"/>
</dbReference>
<feature type="compositionally biased region" description="Polar residues" evidence="9">
    <location>
        <begin position="1"/>
        <end position="20"/>
    </location>
</feature>
<dbReference type="InterPro" id="IPR037782">
    <property type="entry name" value="Spt7"/>
</dbReference>
<dbReference type="FunFam" id="1.20.920.10:FF:000032">
    <property type="entry name" value="Transcriptional activator spt7"/>
    <property type="match status" value="1"/>
</dbReference>
<sequence length="1192" mass="129391">MSITNGQHAWHTPNSSQANGSRMHHGVVDDGPAPTQTPSDNPLALMPEAADPDDDHRRAEFANLFRRAEGRLALLFGDNGEYNQAGLDALKRPPTPPAPLLLPATDHAPAQEPPRKKAKRVIDEDDYGDDDDDDDEEEDAAPTSRDLHSKHANDAAARTLLSPSKSGSSPVHSIPSPGRHADKTREDGSQTQAKSSEDARKELEEARNATEVAAKQSFHTLFYTLENDRTAMLEQQQLEESEKQLQAEMDKTSHSHTSQPGQNHGSLSNANLGASSLTLKHLIARIDMKRDQVRASDAELRSLMNEVRKNRSKWASEENVGQEELYEAFEKVLSELKAHTEYSTPFLNRVNKRDAPDYYNFIKHPMDLGTMTKKLKGLQFKSKNDFVTDLNLIWDNCLKYNQDMGHPLRRMANGMRKEAEKLIPLIPDLTIRPRAEVEAEERRKQNGGEDDAGDDSDDEPIMSSRGRTAGTKGTNKSRKAPSDQKEGKEGTPNLEQKPLLQLNGILAKTHREGSEVDSSIGFGTPPIGGSLTPSGANGQSGVSNADAMDIDGPSLNGMALDQALGEAAEQAYEDDAYKIWKQVTKKDRALVAKERYQLFAGNKLNVEELAPLRNKAGMRRFLKSRREAEALGIIHGSHLDASAAGSKDGAKAPETLAEGMEDEVDRTIPSYYEPQTIIPDIDPKLQWIEDGEGHVINQHEDMLRLVPPGHFLSPESRLASRFDANMRQMQETRKLCSKVSVVKQMQIQSHVYTNQFPKYNPEPFLEADVEPAFLAGEGPVMAHETCRLAMQRSVAKIFYHAGFEELQPSALDTVTDIAGDYFQKLVRTFNVYREAEKKPAAGVFAERGARSQPRFTPEEVILHTLNENGYDVDSLEGYARDDVDRLGNKLGQIHERMKAHLADLLRPALTDGGADGSGAFNDGSEQFVGGDFAEELGEDFFGFKALGLDKDLGLEMLSVPLHLLQSRVRSQYQMQTQTAGGGAGGPGTEDLFEPLPPSDPVTRESIQEQVGLVKNFFLAKLHANGDAPLLEDEDLPPKQRRARPRLGATGKIVSPQKRSPREQIALAKKKKKLESGAAQVTDGVNAAGNTAGNGGGNGKGGSLSPEKKKAGQLGLKGGPALLPPSASSAGGGGGGGGGNGAVQGLERADSAAAAAVGAAATAEGASQARTTTAADKDEGVMGMMSPESLEQR</sequence>
<feature type="compositionally biased region" description="Gly residues" evidence="9">
    <location>
        <begin position="1129"/>
        <end position="1141"/>
    </location>
</feature>
<feature type="compositionally biased region" description="Low complexity" evidence="9">
    <location>
        <begin position="1118"/>
        <end position="1128"/>
    </location>
</feature>
<dbReference type="InterPro" id="IPR036427">
    <property type="entry name" value="Bromodomain-like_sf"/>
</dbReference>
<keyword evidence="5" id="KW-0804">Transcription</keyword>
<evidence type="ECO:0000313" key="12">
    <source>
        <dbReference type="Proteomes" id="UP001303115"/>
    </source>
</evidence>
<dbReference type="SMART" id="SM00297">
    <property type="entry name" value="BROMO"/>
    <property type="match status" value="1"/>
</dbReference>
<feature type="region of interest" description="Disordered" evidence="9">
    <location>
        <begin position="236"/>
        <end position="271"/>
    </location>
</feature>
<dbReference type="CDD" id="cd22927">
    <property type="entry name" value="HFD_SPT7"/>
    <property type="match status" value="1"/>
</dbReference>
<dbReference type="InterPro" id="IPR009072">
    <property type="entry name" value="Histone-fold"/>
</dbReference>
<feature type="region of interest" description="Disordered" evidence="9">
    <location>
        <begin position="1028"/>
        <end position="1062"/>
    </location>
</feature>
<dbReference type="PRINTS" id="PR00503">
    <property type="entry name" value="BROMODOMAIN"/>
</dbReference>
<keyword evidence="12" id="KW-1185">Reference proteome</keyword>
<dbReference type="AlphaFoldDB" id="A0AAN6P619"/>
<keyword evidence="6" id="KW-0539">Nucleus</keyword>
<evidence type="ECO:0000259" key="10">
    <source>
        <dbReference type="PROSITE" id="PS50014"/>
    </source>
</evidence>
<feature type="region of interest" description="Disordered" evidence="9">
    <location>
        <begin position="1084"/>
        <end position="1192"/>
    </location>
</feature>
<protein>
    <recommendedName>
        <fullName evidence="7">SAGA complex subunit Spt7</fullName>
    </recommendedName>
</protein>
<keyword evidence="4 8" id="KW-0103">Bromodomain</keyword>
<feature type="compositionally biased region" description="Basic and acidic residues" evidence="9">
    <location>
        <begin position="480"/>
        <end position="489"/>
    </location>
</feature>
<dbReference type="Gene3D" id="1.10.20.10">
    <property type="entry name" value="Histone, subunit A"/>
    <property type="match status" value="1"/>
</dbReference>
<dbReference type="Pfam" id="PF07524">
    <property type="entry name" value="Bromo_TP"/>
    <property type="match status" value="1"/>
</dbReference>
<name>A0AAN6P619_9PEZI</name>
<feature type="compositionally biased region" description="Polar residues" evidence="9">
    <location>
        <begin position="531"/>
        <end position="543"/>
    </location>
</feature>
<dbReference type="PANTHER" id="PTHR47343">
    <property type="entry name" value="TRANSCRIPTIONAL ACTIVATOR SPT7"/>
    <property type="match status" value="1"/>
</dbReference>
<evidence type="ECO:0000256" key="5">
    <source>
        <dbReference type="ARBA" id="ARBA00023163"/>
    </source>
</evidence>
<comment type="subcellular location">
    <subcellularLocation>
        <location evidence="1">Nucleus</location>
    </subcellularLocation>
</comment>
<feature type="compositionally biased region" description="Polar residues" evidence="9">
    <location>
        <begin position="255"/>
        <end position="264"/>
    </location>
</feature>
<dbReference type="Pfam" id="PF00439">
    <property type="entry name" value="Bromodomain"/>
    <property type="match status" value="1"/>
</dbReference>
<reference evidence="12" key="1">
    <citation type="journal article" date="2023" name="Mol. Phylogenet. Evol.">
        <title>Genome-scale phylogeny and comparative genomics of the fungal order Sordariales.</title>
        <authorList>
            <person name="Hensen N."/>
            <person name="Bonometti L."/>
            <person name="Westerberg I."/>
            <person name="Brannstrom I.O."/>
            <person name="Guillou S."/>
            <person name="Cros-Aarteil S."/>
            <person name="Calhoun S."/>
            <person name="Haridas S."/>
            <person name="Kuo A."/>
            <person name="Mondo S."/>
            <person name="Pangilinan J."/>
            <person name="Riley R."/>
            <person name="LaButti K."/>
            <person name="Andreopoulos B."/>
            <person name="Lipzen A."/>
            <person name="Chen C."/>
            <person name="Yan M."/>
            <person name="Daum C."/>
            <person name="Ng V."/>
            <person name="Clum A."/>
            <person name="Steindorff A."/>
            <person name="Ohm R.A."/>
            <person name="Martin F."/>
            <person name="Silar P."/>
            <person name="Natvig D.O."/>
            <person name="Lalanne C."/>
            <person name="Gautier V."/>
            <person name="Ament-Velasquez S.L."/>
            <person name="Kruys A."/>
            <person name="Hutchinson M.I."/>
            <person name="Powell A.J."/>
            <person name="Barry K."/>
            <person name="Miller A.N."/>
            <person name="Grigoriev I.V."/>
            <person name="Debuchy R."/>
            <person name="Gladieux P."/>
            <person name="Hiltunen Thoren M."/>
            <person name="Johannesson H."/>
        </authorList>
    </citation>
    <scope>NUCLEOTIDE SEQUENCE [LARGE SCALE GENOMIC DNA]</scope>
    <source>
        <strain evidence="12">CBS 284.82</strain>
    </source>
</reference>